<comment type="caution">
    <text evidence="2">The sequence shown here is derived from an EMBL/GenBank/DDBJ whole genome shotgun (WGS) entry which is preliminary data.</text>
</comment>
<keyword evidence="1" id="KW-1133">Transmembrane helix</keyword>
<evidence type="ECO:0000256" key="1">
    <source>
        <dbReference type="SAM" id="Phobius"/>
    </source>
</evidence>
<keyword evidence="1" id="KW-0812">Transmembrane</keyword>
<keyword evidence="3" id="KW-1185">Reference proteome</keyword>
<sequence>MILRKKKSIDQKKEKKRKEKEYIKLQVLYILNLFSTMMTTFGYLSFITSNIYLSYTQRKGVGLKA</sequence>
<dbReference type="AlphaFoldDB" id="A0A2P6PJD9"/>
<organism evidence="2 3">
    <name type="scientific">Rosa chinensis</name>
    <name type="common">China rose</name>
    <dbReference type="NCBI Taxonomy" id="74649"/>
    <lineage>
        <taxon>Eukaryota</taxon>
        <taxon>Viridiplantae</taxon>
        <taxon>Streptophyta</taxon>
        <taxon>Embryophyta</taxon>
        <taxon>Tracheophyta</taxon>
        <taxon>Spermatophyta</taxon>
        <taxon>Magnoliopsida</taxon>
        <taxon>eudicotyledons</taxon>
        <taxon>Gunneridae</taxon>
        <taxon>Pentapetalae</taxon>
        <taxon>rosids</taxon>
        <taxon>fabids</taxon>
        <taxon>Rosales</taxon>
        <taxon>Rosaceae</taxon>
        <taxon>Rosoideae</taxon>
        <taxon>Rosoideae incertae sedis</taxon>
        <taxon>Rosa</taxon>
    </lineage>
</organism>
<evidence type="ECO:0000313" key="2">
    <source>
        <dbReference type="EMBL" id="PRQ22034.1"/>
    </source>
</evidence>
<gene>
    <name evidence="2" type="ORF">RchiOBHm_Chr6g0245831</name>
</gene>
<feature type="transmembrane region" description="Helical" evidence="1">
    <location>
        <begin position="21"/>
        <end position="44"/>
    </location>
</feature>
<protein>
    <submittedName>
        <fullName evidence="2">Uncharacterized protein</fullName>
    </submittedName>
</protein>
<keyword evidence="1" id="KW-0472">Membrane</keyword>
<dbReference type="Proteomes" id="UP000238479">
    <property type="component" value="Chromosome 6"/>
</dbReference>
<evidence type="ECO:0000313" key="3">
    <source>
        <dbReference type="Proteomes" id="UP000238479"/>
    </source>
</evidence>
<reference evidence="2 3" key="1">
    <citation type="journal article" date="2018" name="Nat. Genet.">
        <title>The Rosa genome provides new insights in the design of modern roses.</title>
        <authorList>
            <person name="Bendahmane M."/>
        </authorList>
    </citation>
    <scope>NUCLEOTIDE SEQUENCE [LARGE SCALE GENOMIC DNA]</scope>
    <source>
        <strain evidence="3">cv. Old Blush</strain>
    </source>
</reference>
<dbReference type="Gramene" id="PRQ22034">
    <property type="protein sequence ID" value="PRQ22034"/>
    <property type="gene ID" value="RchiOBHm_Chr6g0245831"/>
</dbReference>
<proteinExistence type="predicted"/>
<accession>A0A2P6PJD9</accession>
<dbReference type="EMBL" id="PDCK01000044">
    <property type="protein sequence ID" value="PRQ22034.1"/>
    <property type="molecule type" value="Genomic_DNA"/>
</dbReference>
<name>A0A2P6PJD9_ROSCH</name>